<proteinExistence type="predicted"/>
<dbReference type="Proteomes" id="UP000315295">
    <property type="component" value="Unassembled WGS sequence"/>
</dbReference>
<dbReference type="EMBL" id="VIEB01001489">
    <property type="protein sequence ID" value="TQD71791.1"/>
    <property type="molecule type" value="Genomic_DNA"/>
</dbReference>
<reference evidence="1 2" key="1">
    <citation type="journal article" date="2019" name="G3 (Bethesda)">
        <title>Sequencing of a Wild Apple (Malus baccata) Genome Unravels the Differences Between Cultivated and Wild Apple Species Regarding Disease Resistance and Cold Tolerance.</title>
        <authorList>
            <person name="Chen X."/>
        </authorList>
    </citation>
    <scope>NUCLEOTIDE SEQUENCE [LARGE SCALE GENOMIC DNA]</scope>
    <source>
        <strain evidence="2">cv. Shandingzi</strain>
        <tissue evidence="1">Leaves</tissue>
    </source>
</reference>
<organism evidence="1 2">
    <name type="scientific">Malus baccata</name>
    <name type="common">Siberian crab apple</name>
    <name type="synonym">Pyrus baccata</name>
    <dbReference type="NCBI Taxonomy" id="106549"/>
    <lineage>
        <taxon>Eukaryota</taxon>
        <taxon>Viridiplantae</taxon>
        <taxon>Streptophyta</taxon>
        <taxon>Embryophyta</taxon>
        <taxon>Tracheophyta</taxon>
        <taxon>Spermatophyta</taxon>
        <taxon>Magnoliopsida</taxon>
        <taxon>eudicotyledons</taxon>
        <taxon>Gunneridae</taxon>
        <taxon>Pentapetalae</taxon>
        <taxon>rosids</taxon>
        <taxon>fabids</taxon>
        <taxon>Rosales</taxon>
        <taxon>Rosaceae</taxon>
        <taxon>Amygdaloideae</taxon>
        <taxon>Maleae</taxon>
        <taxon>Malus</taxon>
    </lineage>
</organism>
<evidence type="ECO:0000313" key="2">
    <source>
        <dbReference type="Proteomes" id="UP000315295"/>
    </source>
</evidence>
<evidence type="ECO:0000313" key="1">
    <source>
        <dbReference type="EMBL" id="TQD71791.1"/>
    </source>
</evidence>
<name>A0A540KC36_MALBA</name>
<comment type="caution">
    <text evidence="1">The sequence shown here is derived from an EMBL/GenBank/DDBJ whole genome shotgun (WGS) entry which is preliminary data.</text>
</comment>
<protein>
    <submittedName>
        <fullName evidence="1">Uncharacterized protein</fullName>
    </submittedName>
</protein>
<dbReference type="AlphaFoldDB" id="A0A540KC36"/>
<gene>
    <name evidence="1" type="ORF">C1H46_042682</name>
</gene>
<sequence length="89" mass="9382">MSVYQKTTASVIEAKLPPTASSFLPLSGHQHGHNFISTSDFFTFAEIFTDCCRNGLLVDDVDESISVSSGHAIVLGSESEIGASSTSTV</sequence>
<keyword evidence="2" id="KW-1185">Reference proteome</keyword>
<accession>A0A540KC36</accession>